<organism evidence="1 2">
    <name type="scientific">Ralstonia solanacearum</name>
    <name type="common">Pseudomonas solanacearum</name>
    <dbReference type="NCBI Taxonomy" id="305"/>
    <lineage>
        <taxon>Bacteria</taxon>
        <taxon>Pseudomonadati</taxon>
        <taxon>Pseudomonadota</taxon>
        <taxon>Betaproteobacteria</taxon>
        <taxon>Burkholderiales</taxon>
        <taxon>Burkholderiaceae</taxon>
        <taxon>Ralstonia</taxon>
        <taxon>Ralstonia solanacearum species complex</taxon>
    </lineage>
</organism>
<protein>
    <submittedName>
        <fullName evidence="1">Alpha/beta hydrolase</fullName>
    </submittedName>
</protein>
<dbReference type="AlphaFoldDB" id="A0AA92Q9R7"/>
<dbReference type="Proteomes" id="UP000593970">
    <property type="component" value="Chromosome"/>
</dbReference>
<dbReference type="InterPro" id="IPR029058">
    <property type="entry name" value="AB_hydrolase_fold"/>
</dbReference>
<accession>A0AA92Q9R7</accession>
<dbReference type="EMBL" id="CP051169">
    <property type="protein sequence ID" value="QOK95237.1"/>
    <property type="molecule type" value="Genomic_DNA"/>
</dbReference>
<keyword evidence="1" id="KW-0378">Hydrolase</keyword>
<proteinExistence type="predicted"/>
<dbReference type="SUPFAM" id="SSF53474">
    <property type="entry name" value="alpha/beta-Hydrolases"/>
    <property type="match status" value="1"/>
</dbReference>
<name>A0AA92Q9R7_RALSL</name>
<gene>
    <name evidence="1" type="ORF">HF909_01455</name>
</gene>
<dbReference type="GO" id="GO:0016787">
    <property type="term" value="F:hydrolase activity"/>
    <property type="evidence" value="ECO:0007669"/>
    <property type="project" value="UniProtKB-KW"/>
</dbReference>
<sequence length="303" mass="32203">MLKLMSMRSGARDIAAGLSGTLLLMSLLSLTSGCTVLDRNARAEAQAAPAGLHREQLETGSFVLTAYSRIARPDAPLDLYIEGDGLAWISRSEPSLDPTPREAVGLALAAADPAPNVAYVARPCQFTPMAMNPRCGVPYWTGKRFAPEVVASIDQAVSHFAAKVPGQRIHLIGYSGGGALAVLVAARRTDVASIRTVAGNLDHALVNRLHDVSSMPQSENAIDFAQQVASIPQVHFSGADDTVVPPIVAQRFVEATGNRCAQARTVPGITHGGDWHRLWPLLLSVTPVCSEPSGIHQEHQAKE</sequence>
<evidence type="ECO:0000313" key="2">
    <source>
        <dbReference type="Proteomes" id="UP000593970"/>
    </source>
</evidence>
<dbReference type="PROSITE" id="PS51257">
    <property type="entry name" value="PROKAR_LIPOPROTEIN"/>
    <property type="match status" value="1"/>
</dbReference>
<dbReference type="Gene3D" id="3.40.50.1820">
    <property type="entry name" value="alpha/beta hydrolase"/>
    <property type="match status" value="1"/>
</dbReference>
<evidence type="ECO:0000313" key="1">
    <source>
        <dbReference type="EMBL" id="QOK95237.1"/>
    </source>
</evidence>
<reference evidence="2" key="1">
    <citation type="submission" date="2020-04" db="EMBL/GenBank/DDBJ databases">
        <title>Ralstonia solanacearum UW576, UW763, UW773, and UW774.</title>
        <authorList>
            <person name="Steidl O."/>
            <person name="Truchon A."/>
            <person name="Allen C."/>
        </authorList>
    </citation>
    <scope>NUCLEOTIDE SEQUENCE [LARGE SCALE GENOMIC DNA]</scope>
    <source>
        <strain evidence="2">UW774</strain>
    </source>
</reference>